<keyword evidence="2" id="KW-1185">Reference proteome</keyword>
<dbReference type="Proteomes" id="UP000830835">
    <property type="component" value="Unassembled WGS sequence"/>
</dbReference>
<organism evidence="1 2">
    <name type="scientific">Thermostichus vulcanus str. 'Rupite'</name>
    <dbReference type="NCBI Taxonomy" id="2813851"/>
    <lineage>
        <taxon>Bacteria</taxon>
        <taxon>Bacillati</taxon>
        <taxon>Cyanobacteriota</taxon>
        <taxon>Cyanophyceae</taxon>
        <taxon>Thermostichales</taxon>
        <taxon>Thermostichaceae</taxon>
        <taxon>Thermostichus</taxon>
    </lineage>
</organism>
<proteinExistence type="predicted"/>
<reference evidence="1" key="1">
    <citation type="submission" date="2021-02" db="EMBL/GenBank/DDBJ databases">
        <title>The CRISPR/cas machinery reduction and long-range gene transfer in the hot spring cyanobacterium Synechococcus.</title>
        <authorList>
            <person name="Dvorak P."/>
            <person name="Jahodarova E."/>
            <person name="Hasler P."/>
            <person name="Poulickova A."/>
        </authorList>
    </citation>
    <scope>NUCLEOTIDE SEQUENCE</scope>
    <source>
        <strain evidence="1">Rupite</strain>
    </source>
</reference>
<gene>
    <name evidence="1" type="ORF">JX360_15675</name>
</gene>
<dbReference type="EMBL" id="JAFIRA010000057">
    <property type="protein sequence ID" value="MCJ2544327.1"/>
    <property type="molecule type" value="Genomic_DNA"/>
</dbReference>
<sequence length="169" mass="17605">MVAISAKFVPLLLLLLPGVGLVALAAAGVTVVYIYTDSIRELNVQAARQGVELNVGLITTRLAVPPDEPLFLPLPGYELTDEFQNGIPVARPIPPLVPPLPGFPLLEALPTLPGTTVLPAPPVGSLPATEGEEPDIDDSFFATDTSALGKAREQAVANLIGGTVANDRK</sequence>
<accession>A0ABT0CEX1</accession>
<name>A0ABT0CEX1_THEVL</name>
<evidence type="ECO:0000313" key="2">
    <source>
        <dbReference type="Proteomes" id="UP000830835"/>
    </source>
</evidence>
<evidence type="ECO:0000313" key="1">
    <source>
        <dbReference type="EMBL" id="MCJ2544327.1"/>
    </source>
</evidence>
<protein>
    <submittedName>
        <fullName evidence="1">Uncharacterized protein</fullName>
    </submittedName>
</protein>
<comment type="caution">
    <text evidence="1">The sequence shown here is derived from an EMBL/GenBank/DDBJ whole genome shotgun (WGS) entry which is preliminary data.</text>
</comment>